<comment type="caution">
    <text evidence="5">The sequence shown here is derived from an EMBL/GenBank/DDBJ whole genome shotgun (WGS) entry which is preliminary data.</text>
</comment>
<evidence type="ECO:0000313" key="5">
    <source>
        <dbReference type="EMBL" id="GGE83356.1"/>
    </source>
</evidence>
<feature type="domain" description="Solute-binding protein family 3/N-terminal" evidence="4">
    <location>
        <begin position="28"/>
        <end position="271"/>
    </location>
</feature>
<reference evidence="6" key="1">
    <citation type="journal article" date="2019" name="Int. J. Syst. Evol. Microbiol.">
        <title>The Global Catalogue of Microorganisms (GCM) 10K type strain sequencing project: providing services to taxonomists for standard genome sequencing and annotation.</title>
        <authorList>
            <consortium name="The Broad Institute Genomics Platform"/>
            <consortium name="The Broad Institute Genome Sequencing Center for Infectious Disease"/>
            <person name="Wu L."/>
            <person name="Ma J."/>
        </authorList>
    </citation>
    <scope>NUCLEOTIDE SEQUENCE [LARGE SCALE GENOMIC DNA]</scope>
    <source>
        <strain evidence="6">CGMCC 1.16033</strain>
    </source>
</reference>
<proteinExistence type="inferred from homology"/>
<dbReference type="EMBL" id="BMKO01000006">
    <property type="protein sequence ID" value="GGE83356.1"/>
    <property type="molecule type" value="Genomic_DNA"/>
</dbReference>
<organism evidence="5 6">
    <name type="scientific">Shewanella carassii</name>
    <dbReference type="NCBI Taxonomy" id="1987584"/>
    <lineage>
        <taxon>Bacteria</taxon>
        <taxon>Pseudomonadati</taxon>
        <taxon>Pseudomonadota</taxon>
        <taxon>Gammaproteobacteria</taxon>
        <taxon>Alteromonadales</taxon>
        <taxon>Shewanellaceae</taxon>
        <taxon>Shewanella</taxon>
    </lineage>
</organism>
<gene>
    <name evidence="5" type="ORF">GCM10011520_24790</name>
</gene>
<dbReference type="Proteomes" id="UP000606498">
    <property type="component" value="Unassembled WGS sequence"/>
</dbReference>
<accession>A0ABQ1T5Y2</accession>
<keyword evidence="2 3" id="KW-0732">Signal</keyword>
<name>A0ABQ1T5Y2_9GAMM</name>
<evidence type="ECO:0000259" key="4">
    <source>
        <dbReference type="Pfam" id="PF00497"/>
    </source>
</evidence>
<feature type="signal peptide" evidence="3">
    <location>
        <begin position="1"/>
        <end position="21"/>
    </location>
</feature>
<dbReference type="RefSeq" id="WP_100144599.1">
    <property type="nucleotide sequence ID" value="NZ_AP024618.1"/>
</dbReference>
<dbReference type="Pfam" id="PF00497">
    <property type="entry name" value="SBP_bac_3"/>
    <property type="match status" value="1"/>
</dbReference>
<dbReference type="SUPFAM" id="SSF53850">
    <property type="entry name" value="Periplasmic binding protein-like II"/>
    <property type="match status" value="1"/>
</dbReference>
<comment type="similarity">
    <text evidence="1">Belongs to the bacterial solute-binding protein 3 family.</text>
</comment>
<evidence type="ECO:0000256" key="1">
    <source>
        <dbReference type="ARBA" id="ARBA00010333"/>
    </source>
</evidence>
<feature type="chain" id="PRO_5046179939" evidence="3">
    <location>
        <begin position="22"/>
        <end position="286"/>
    </location>
</feature>
<dbReference type="PANTHER" id="PTHR35936">
    <property type="entry name" value="MEMBRANE-BOUND LYTIC MUREIN TRANSGLYCOSYLASE F"/>
    <property type="match status" value="1"/>
</dbReference>
<dbReference type="InterPro" id="IPR001638">
    <property type="entry name" value="Solute-binding_3/MltF_N"/>
</dbReference>
<protein>
    <submittedName>
        <fullName evidence="5">ABC transporter substrate-binding protein</fullName>
    </submittedName>
</protein>
<evidence type="ECO:0000256" key="2">
    <source>
        <dbReference type="ARBA" id="ARBA00022729"/>
    </source>
</evidence>
<keyword evidence="6" id="KW-1185">Reference proteome</keyword>
<evidence type="ECO:0000256" key="3">
    <source>
        <dbReference type="SAM" id="SignalP"/>
    </source>
</evidence>
<evidence type="ECO:0000313" key="6">
    <source>
        <dbReference type="Proteomes" id="UP000606498"/>
    </source>
</evidence>
<dbReference type="Gene3D" id="3.40.190.10">
    <property type="entry name" value="Periplasmic binding protein-like II"/>
    <property type="match status" value="2"/>
</dbReference>
<dbReference type="PANTHER" id="PTHR35936:SF38">
    <property type="entry name" value="GLUTAMINE-BINDING PERIPLASMIC PROTEIN"/>
    <property type="match status" value="1"/>
</dbReference>
<sequence>MTIKFCCLALLAIVCSSQALAAKTCELTMGYRTNARPPFIAQAPDNSGLYLGLYQEAAARIGCSLKIIRAPKKRILREIAKGNIDFYPGLAFSQERNRYAYFIANGLSERYIGVSRDDLSDITSLQQLVDKQLVLLISPGSYQLGGLPDQLITRTPPDMGTDSAIAFLKQHQGDFYIYDESSLKYWLESHPQRGLKLHPDCCELPRQGHLGFSRKSRYFNARVNPDYVADEPLSIDNNPKELRPGSIAYALQQALQNMASSGETERLLQHHMQLSQGSTKMPHSHG</sequence>